<dbReference type="Pfam" id="PF00885">
    <property type="entry name" value="DMRL_synthase"/>
    <property type="match status" value="1"/>
</dbReference>
<comment type="catalytic activity">
    <reaction evidence="6 7">
        <text>(2S)-2-hydroxy-3-oxobutyl phosphate + 5-amino-6-(D-ribitylamino)uracil = 6,7-dimethyl-8-(1-D-ribityl)lumazine + phosphate + 2 H2O + H(+)</text>
        <dbReference type="Rhea" id="RHEA:26152"/>
        <dbReference type="ChEBI" id="CHEBI:15377"/>
        <dbReference type="ChEBI" id="CHEBI:15378"/>
        <dbReference type="ChEBI" id="CHEBI:15934"/>
        <dbReference type="ChEBI" id="CHEBI:43474"/>
        <dbReference type="ChEBI" id="CHEBI:58201"/>
        <dbReference type="ChEBI" id="CHEBI:58830"/>
        <dbReference type="EC" id="2.5.1.78"/>
    </reaction>
</comment>
<protein>
    <recommendedName>
        <fullName evidence="3 7">6,7-dimethyl-8-ribityllumazine synthase</fullName>
        <shortName evidence="7">DMRL synthase</shortName>
        <shortName evidence="7">LS</shortName>
        <shortName evidence="7">Lumazine synthase</shortName>
        <ecNumber evidence="3 7">2.5.1.78</ecNumber>
    </recommendedName>
</protein>
<evidence type="ECO:0000256" key="8">
    <source>
        <dbReference type="SAM" id="MobiDB-lite"/>
    </source>
</evidence>
<evidence type="ECO:0000256" key="7">
    <source>
        <dbReference type="HAMAP-Rule" id="MF_00178"/>
    </source>
</evidence>
<evidence type="ECO:0000256" key="6">
    <source>
        <dbReference type="ARBA" id="ARBA00048785"/>
    </source>
</evidence>
<feature type="region of interest" description="Disordered" evidence="8">
    <location>
        <begin position="149"/>
        <end position="188"/>
    </location>
</feature>
<dbReference type="UniPathway" id="UPA00275">
    <property type="reaction ID" value="UER00404"/>
</dbReference>
<evidence type="ECO:0000313" key="9">
    <source>
        <dbReference type="EMBL" id="AFL50875.1"/>
    </source>
</evidence>
<evidence type="ECO:0000256" key="3">
    <source>
        <dbReference type="ARBA" id="ARBA00012664"/>
    </source>
</evidence>
<dbReference type="PANTHER" id="PTHR21058:SF0">
    <property type="entry name" value="6,7-DIMETHYL-8-RIBITYLLUMAZINE SYNTHASE"/>
    <property type="match status" value="1"/>
</dbReference>
<proteinExistence type="inferred from homology"/>
<evidence type="ECO:0000313" key="10">
    <source>
        <dbReference type="Proteomes" id="UP000006180"/>
    </source>
</evidence>
<feature type="active site" description="Proton donor" evidence="7">
    <location>
        <position position="98"/>
    </location>
</feature>
<dbReference type="STRING" id="1185652.USDA257_c22950"/>
<dbReference type="PATRIC" id="fig|1185652.3.peg.2372"/>
<organism evidence="9 10">
    <name type="scientific">Sinorhizobium fredii (strain USDA 257)</name>
    <dbReference type="NCBI Taxonomy" id="1185652"/>
    <lineage>
        <taxon>Bacteria</taxon>
        <taxon>Pseudomonadati</taxon>
        <taxon>Pseudomonadota</taxon>
        <taxon>Alphaproteobacteria</taxon>
        <taxon>Hyphomicrobiales</taxon>
        <taxon>Rhizobiaceae</taxon>
        <taxon>Sinorhizobium/Ensifer group</taxon>
        <taxon>Sinorhizobium</taxon>
    </lineage>
</organism>
<dbReference type="KEGG" id="sfd:USDA257_c22950"/>
<dbReference type="HOGENOM" id="CLU_1365431_0_0_5"/>
<evidence type="ECO:0000256" key="1">
    <source>
        <dbReference type="ARBA" id="ARBA00004917"/>
    </source>
</evidence>
<dbReference type="Gene3D" id="3.40.50.960">
    <property type="entry name" value="Lumazine/riboflavin synthase"/>
    <property type="match status" value="1"/>
</dbReference>
<feature type="binding site" evidence="7">
    <location>
        <position position="32"/>
    </location>
    <ligand>
        <name>5-amino-6-(D-ribitylamino)uracil</name>
        <dbReference type="ChEBI" id="CHEBI:15934"/>
    </ligand>
</feature>
<feature type="binding site" evidence="7">
    <location>
        <position position="137"/>
    </location>
    <ligand>
        <name>(2S)-2-hydroxy-3-oxobutyl phosphate</name>
        <dbReference type="ChEBI" id="CHEBI:58830"/>
    </ligand>
</feature>
<dbReference type="NCBIfam" id="NF009084">
    <property type="entry name" value="PRK12419.1"/>
    <property type="match status" value="1"/>
</dbReference>
<comment type="function">
    <text evidence="7">Catalyzes the formation of 6,7-dimethyl-8-ribityllumazine by condensation of 5-amino-6-(D-ribitylamino)uracil with 3,4-dihydroxy-2-butanone 4-phosphate. This is the penultimate step in the biosynthesis of riboflavin.</text>
</comment>
<dbReference type="SUPFAM" id="SSF52121">
    <property type="entry name" value="Lumazine synthase"/>
    <property type="match status" value="1"/>
</dbReference>
<dbReference type="InterPro" id="IPR002180">
    <property type="entry name" value="LS/RS"/>
</dbReference>
<dbReference type="InterPro" id="IPR036467">
    <property type="entry name" value="LS/RS_sf"/>
</dbReference>
<keyword evidence="5 7" id="KW-0808">Transferase</keyword>
<accession>I3X4R9</accession>
<evidence type="ECO:0000256" key="5">
    <source>
        <dbReference type="ARBA" id="ARBA00022679"/>
    </source>
</evidence>
<feature type="binding site" evidence="7">
    <location>
        <begin position="90"/>
        <end position="92"/>
    </location>
    <ligand>
        <name>5-amino-6-(D-ribitylamino)uracil</name>
        <dbReference type="ChEBI" id="CHEBI:15934"/>
    </ligand>
</feature>
<dbReference type="EMBL" id="CP003563">
    <property type="protein sequence ID" value="AFL50875.1"/>
    <property type="molecule type" value="Genomic_DNA"/>
</dbReference>
<comment type="pathway">
    <text evidence="1 7">Cofactor biosynthesis; riboflavin biosynthesis; riboflavin from 2-hydroxy-3-oxobutyl phosphate and 5-amino-6-(D-ribitylamino)uracil: step 1/2.</text>
</comment>
<evidence type="ECO:0000256" key="2">
    <source>
        <dbReference type="ARBA" id="ARBA00007424"/>
    </source>
</evidence>
<dbReference type="GO" id="GO:0000906">
    <property type="term" value="F:6,7-dimethyl-8-ribityllumazine synthase activity"/>
    <property type="evidence" value="ECO:0007669"/>
    <property type="project" value="UniProtKB-UniRule"/>
</dbReference>
<feature type="binding site" evidence="7">
    <location>
        <position position="123"/>
    </location>
    <ligand>
        <name>5-amino-6-(D-ribitylamino)uracil</name>
        <dbReference type="ChEBI" id="CHEBI:15934"/>
    </ligand>
</feature>
<dbReference type="eggNOG" id="COG0054">
    <property type="taxonomic scope" value="Bacteria"/>
</dbReference>
<dbReference type="HAMAP" id="MF_00178">
    <property type="entry name" value="Lumazine_synth"/>
    <property type="match status" value="1"/>
</dbReference>
<dbReference type="AlphaFoldDB" id="I3X4R9"/>
<evidence type="ECO:0000256" key="4">
    <source>
        <dbReference type="ARBA" id="ARBA00022619"/>
    </source>
</evidence>
<name>I3X4R9_SINF2</name>
<reference evidence="9 10" key="1">
    <citation type="journal article" date="2012" name="J. Bacteriol.">
        <title>Complete genome sequence of the broad-host-range strain Sinorhizobium fredii USDA257.</title>
        <authorList>
            <person name="Schuldes J."/>
            <person name="Rodriguez Orbegoso M."/>
            <person name="Schmeisser C."/>
            <person name="Krishnan H.B."/>
            <person name="Daniel R."/>
            <person name="Streit W.R."/>
        </authorList>
    </citation>
    <scope>NUCLEOTIDE SEQUENCE [LARGE SCALE GENOMIC DNA]</scope>
    <source>
        <strain evidence="9 10">USDA 257</strain>
    </source>
</reference>
<comment type="similarity">
    <text evidence="2 7">Belongs to the DMRL synthase family.</text>
</comment>
<dbReference type="GO" id="GO:0009349">
    <property type="term" value="C:riboflavin synthase complex"/>
    <property type="evidence" value="ECO:0007669"/>
    <property type="project" value="InterPro"/>
</dbReference>
<dbReference type="Proteomes" id="UP000006180">
    <property type="component" value="Chromosome"/>
</dbReference>
<gene>
    <name evidence="7" type="primary">ribH</name>
    <name evidence="9" type="ORF">USDA257_c22950</name>
</gene>
<comment type="caution">
    <text evidence="7">Lacks conserved residue(s) required for the propagation of feature annotation.</text>
</comment>
<dbReference type="InterPro" id="IPR034964">
    <property type="entry name" value="LS"/>
</dbReference>
<dbReference type="GO" id="GO:0009231">
    <property type="term" value="P:riboflavin biosynthetic process"/>
    <property type="evidence" value="ECO:0007669"/>
    <property type="project" value="UniProtKB-UniRule"/>
</dbReference>
<sequence>MRQGRTTPERHEFMTIAVKANQTRVAVVRTRWHADIVDQSANAFVDEWEALGGRRTEVDLFDAPGALEIPLQAQTLARTGKYQAILGCAFVVDGGICRHDFVARTVLDGIMRVQLDTGVPVLSAVLTPHNFQETEAHIRFFRITCDQRGRSGPGLPGDGRSPGRSPCISAKTGLSTRHPPSRPRRSRFPIETVLTARRYR</sequence>
<keyword evidence="4 7" id="KW-0686">Riboflavin biosynthesis</keyword>
<dbReference type="GO" id="GO:0005829">
    <property type="term" value="C:cytosol"/>
    <property type="evidence" value="ECO:0007669"/>
    <property type="project" value="TreeGrafter"/>
</dbReference>
<dbReference type="EC" id="2.5.1.78" evidence="3 7"/>
<feature type="binding site" evidence="7">
    <location>
        <begin position="66"/>
        <end position="68"/>
    </location>
    <ligand>
        <name>5-amino-6-(D-ribitylamino)uracil</name>
        <dbReference type="ChEBI" id="CHEBI:15934"/>
    </ligand>
</feature>
<dbReference type="PANTHER" id="PTHR21058">
    <property type="entry name" value="6,7-DIMETHYL-8-RIBITYLLUMAZINE SYNTHASE DMRL SYNTHASE LUMAZINE SYNTHASE"/>
    <property type="match status" value="1"/>
</dbReference>